<feature type="compositionally biased region" description="Polar residues" evidence="1">
    <location>
        <begin position="81"/>
        <end position="91"/>
    </location>
</feature>
<name>A0A8C6Q8L2_NANGA</name>
<dbReference type="Proteomes" id="UP000694381">
    <property type="component" value="Unassembled WGS sequence"/>
</dbReference>
<dbReference type="Ensembl" id="ENSNGAT00000000170.1">
    <property type="protein sequence ID" value="ENSNGAP00000000167.1"/>
    <property type="gene ID" value="ENSNGAG00000000136.1"/>
</dbReference>
<feature type="compositionally biased region" description="Pro residues" evidence="1">
    <location>
        <begin position="116"/>
        <end position="125"/>
    </location>
</feature>
<proteinExistence type="predicted"/>
<feature type="compositionally biased region" description="Basic and acidic residues" evidence="1">
    <location>
        <begin position="104"/>
        <end position="115"/>
    </location>
</feature>
<evidence type="ECO:0000313" key="2">
    <source>
        <dbReference type="Ensembl" id="ENSNGAP00000000167.1"/>
    </source>
</evidence>
<organism evidence="2 3">
    <name type="scientific">Nannospalax galili</name>
    <name type="common">Northern Israeli blind subterranean mole rat</name>
    <name type="synonym">Spalax galili</name>
    <dbReference type="NCBI Taxonomy" id="1026970"/>
    <lineage>
        <taxon>Eukaryota</taxon>
        <taxon>Metazoa</taxon>
        <taxon>Chordata</taxon>
        <taxon>Craniata</taxon>
        <taxon>Vertebrata</taxon>
        <taxon>Euteleostomi</taxon>
        <taxon>Mammalia</taxon>
        <taxon>Eutheria</taxon>
        <taxon>Euarchontoglires</taxon>
        <taxon>Glires</taxon>
        <taxon>Rodentia</taxon>
        <taxon>Myomorpha</taxon>
        <taxon>Muroidea</taxon>
        <taxon>Spalacidae</taxon>
        <taxon>Spalacinae</taxon>
        <taxon>Nannospalax</taxon>
    </lineage>
</organism>
<feature type="compositionally biased region" description="Basic and acidic residues" evidence="1">
    <location>
        <begin position="30"/>
        <end position="46"/>
    </location>
</feature>
<dbReference type="GeneTree" id="ENSGT00850000133618"/>
<evidence type="ECO:0000256" key="1">
    <source>
        <dbReference type="SAM" id="MobiDB-lite"/>
    </source>
</evidence>
<sequence length="125" mass="14455">MGSAYHWEARRRQMALEWRKELIAQQQQEQDLKKHQEKKHYPEKKSQPHQGSKGPPLPAQQQPQVPPGPKQQKDQDPPIQSTFKDSLQKDFQMQRLEPGLVGAHEARQQICRPHDGPPILPGHVN</sequence>
<dbReference type="AlphaFoldDB" id="A0A8C6Q8L2"/>
<feature type="region of interest" description="Disordered" evidence="1">
    <location>
        <begin position="24"/>
        <end position="125"/>
    </location>
</feature>
<protein>
    <submittedName>
        <fullName evidence="2">Coiled coil domain containing 200</fullName>
    </submittedName>
</protein>
<keyword evidence="3" id="KW-1185">Reference proteome</keyword>
<accession>A0A8C6Q8L2</accession>
<reference evidence="2" key="2">
    <citation type="submission" date="2025-09" db="UniProtKB">
        <authorList>
            <consortium name="Ensembl"/>
        </authorList>
    </citation>
    <scope>IDENTIFICATION</scope>
</reference>
<reference evidence="2" key="1">
    <citation type="submission" date="2025-08" db="UniProtKB">
        <authorList>
            <consortium name="Ensembl"/>
        </authorList>
    </citation>
    <scope>IDENTIFICATION</scope>
</reference>
<evidence type="ECO:0000313" key="3">
    <source>
        <dbReference type="Proteomes" id="UP000694381"/>
    </source>
</evidence>